<dbReference type="InterPro" id="IPR029033">
    <property type="entry name" value="His_PPase_superfam"/>
</dbReference>
<dbReference type="InterPro" id="IPR013078">
    <property type="entry name" value="His_Pase_superF_clade-1"/>
</dbReference>
<evidence type="ECO:0000256" key="2">
    <source>
        <dbReference type="PIRSR" id="PIRSR613078-2"/>
    </source>
</evidence>
<dbReference type="Gene3D" id="3.40.50.1240">
    <property type="entry name" value="Phosphoglycerate mutase-like"/>
    <property type="match status" value="1"/>
</dbReference>
<reference evidence="3" key="2">
    <citation type="journal article" date="2023" name="IMA Fungus">
        <title>Comparative genomic study of the Penicillium genus elucidates a diverse pangenome and 15 lateral gene transfer events.</title>
        <authorList>
            <person name="Petersen C."/>
            <person name="Sorensen T."/>
            <person name="Nielsen M.R."/>
            <person name="Sondergaard T.E."/>
            <person name="Sorensen J.L."/>
            <person name="Fitzpatrick D.A."/>
            <person name="Frisvad J.C."/>
            <person name="Nielsen K.L."/>
        </authorList>
    </citation>
    <scope>NUCLEOTIDE SEQUENCE</scope>
    <source>
        <strain evidence="3">IBT 26290</strain>
    </source>
</reference>
<organism evidence="3 4">
    <name type="scientific">Penicillium canariense</name>
    <dbReference type="NCBI Taxonomy" id="189055"/>
    <lineage>
        <taxon>Eukaryota</taxon>
        <taxon>Fungi</taxon>
        <taxon>Dikarya</taxon>
        <taxon>Ascomycota</taxon>
        <taxon>Pezizomycotina</taxon>
        <taxon>Eurotiomycetes</taxon>
        <taxon>Eurotiomycetidae</taxon>
        <taxon>Eurotiales</taxon>
        <taxon>Aspergillaceae</taxon>
        <taxon>Penicillium</taxon>
    </lineage>
</organism>
<feature type="active site" description="Proton donor/acceptor" evidence="1">
    <location>
        <position position="86"/>
    </location>
</feature>
<dbReference type="CDD" id="cd07067">
    <property type="entry name" value="HP_PGM_like"/>
    <property type="match status" value="1"/>
</dbReference>
<dbReference type="GeneID" id="81426089"/>
<dbReference type="SUPFAM" id="SSF53254">
    <property type="entry name" value="Phosphoglycerate mutase-like"/>
    <property type="match status" value="1"/>
</dbReference>
<evidence type="ECO:0008006" key="5">
    <source>
        <dbReference type="Google" id="ProtNLM"/>
    </source>
</evidence>
<dbReference type="GO" id="GO:0005829">
    <property type="term" value="C:cytosol"/>
    <property type="evidence" value="ECO:0007669"/>
    <property type="project" value="TreeGrafter"/>
</dbReference>
<reference evidence="3" key="1">
    <citation type="submission" date="2022-11" db="EMBL/GenBank/DDBJ databases">
        <authorList>
            <person name="Petersen C."/>
        </authorList>
    </citation>
    <scope>NUCLEOTIDE SEQUENCE</scope>
    <source>
        <strain evidence="3">IBT 26290</strain>
    </source>
</reference>
<dbReference type="OrthoDB" id="354304at2759"/>
<dbReference type="PANTHER" id="PTHR48100">
    <property type="entry name" value="BROAD-SPECIFICITY PHOSPHATASE YOR283W-RELATED"/>
    <property type="match status" value="1"/>
</dbReference>
<proteinExistence type="predicted"/>
<feature type="active site" description="Tele-phosphohistidine intermediate" evidence="1">
    <location>
        <position position="8"/>
    </location>
</feature>
<comment type="caution">
    <text evidence="3">The sequence shown here is derived from an EMBL/GenBank/DDBJ whole genome shotgun (WGS) entry which is preliminary data.</text>
</comment>
<accession>A0A9W9LPQ3</accession>
<gene>
    <name evidence="3" type="ORF">N7482_004788</name>
</gene>
<dbReference type="EMBL" id="JAPQKN010000002">
    <property type="protein sequence ID" value="KAJ5169194.1"/>
    <property type="molecule type" value="Genomic_DNA"/>
</dbReference>
<dbReference type="Proteomes" id="UP001149163">
    <property type="component" value="Unassembled WGS sequence"/>
</dbReference>
<dbReference type="PANTHER" id="PTHR48100:SF44">
    <property type="entry name" value="PHOSPHATASE C1620.13-RELATED"/>
    <property type="match status" value="1"/>
</dbReference>
<dbReference type="Pfam" id="PF00300">
    <property type="entry name" value="His_Phos_1"/>
    <property type="match status" value="1"/>
</dbReference>
<evidence type="ECO:0000313" key="4">
    <source>
        <dbReference type="Proteomes" id="UP001149163"/>
    </source>
</evidence>
<keyword evidence="4" id="KW-1185">Reference proteome</keyword>
<dbReference type="GO" id="GO:0016791">
    <property type="term" value="F:phosphatase activity"/>
    <property type="evidence" value="ECO:0007669"/>
    <property type="project" value="TreeGrafter"/>
</dbReference>
<feature type="binding site" evidence="2">
    <location>
        <begin position="7"/>
        <end position="14"/>
    </location>
    <ligand>
        <name>substrate</name>
    </ligand>
</feature>
<sequence length="255" mass="28012">MKLFLIRHAECEHNVGKAFGNSNDLTSVGKEQALCLARYFRDRPVRFTRVLSSDLDRATDTARAICQYQLGSGPALEPFQTAKLREQCFGCGSLSREVTGIESMASMRARVNGFLRDHIWPEMANHATSGDSVIAIVGHGMILQVVWACLADLFGPQSFHLARDAEWTGSGYIHPLWSNTGIMELDIRPGGPPEEMLAENTVHPSVKPPWLMRAKPPWPEGNAPLVAWSVTILMVDSTPHLNGDTLAPTIPVVVS</sequence>
<protein>
    <recommendedName>
        <fullName evidence="5">Phosphoglycerate mutase</fullName>
    </recommendedName>
</protein>
<name>A0A9W9LPQ3_9EURO</name>
<dbReference type="RefSeq" id="XP_056545655.1">
    <property type="nucleotide sequence ID" value="XM_056686913.1"/>
</dbReference>
<dbReference type="SMART" id="SM00855">
    <property type="entry name" value="PGAM"/>
    <property type="match status" value="1"/>
</dbReference>
<dbReference type="AlphaFoldDB" id="A0A9W9LPQ3"/>
<dbReference type="InterPro" id="IPR050275">
    <property type="entry name" value="PGM_Phosphatase"/>
</dbReference>
<evidence type="ECO:0000313" key="3">
    <source>
        <dbReference type="EMBL" id="KAJ5169194.1"/>
    </source>
</evidence>
<feature type="binding site" evidence="2">
    <location>
        <position position="57"/>
    </location>
    <ligand>
        <name>substrate</name>
    </ligand>
</feature>
<evidence type="ECO:0000256" key="1">
    <source>
        <dbReference type="PIRSR" id="PIRSR613078-1"/>
    </source>
</evidence>